<comment type="similarity">
    <text evidence="1">Belongs to the short-chain dehydrogenases/reductases (SDR) family.</text>
</comment>
<protein>
    <recommendedName>
        <fullName evidence="6">Gluconate 5-dehydrogenase</fullName>
    </recommendedName>
</protein>
<keyword evidence="5" id="KW-1185">Reference proteome</keyword>
<dbReference type="STRING" id="133381.A0A2T9ZGD7"/>
<keyword evidence="2" id="KW-0521">NADP</keyword>
<dbReference type="GO" id="GO:0016491">
    <property type="term" value="F:oxidoreductase activity"/>
    <property type="evidence" value="ECO:0007669"/>
    <property type="project" value="UniProtKB-KW"/>
</dbReference>
<evidence type="ECO:0000256" key="1">
    <source>
        <dbReference type="ARBA" id="ARBA00006484"/>
    </source>
</evidence>
<gene>
    <name evidence="4" type="ORF">BB560_001848</name>
</gene>
<dbReference type="OrthoDB" id="294295at2759"/>
<dbReference type="PRINTS" id="PR00080">
    <property type="entry name" value="SDRFAMILY"/>
</dbReference>
<dbReference type="SUPFAM" id="SSF51735">
    <property type="entry name" value="NAD(P)-binding Rossmann-fold domains"/>
    <property type="match status" value="1"/>
</dbReference>
<dbReference type="Proteomes" id="UP000245609">
    <property type="component" value="Unassembled WGS sequence"/>
</dbReference>
<dbReference type="AlphaFoldDB" id="A0A2T9ZGD7"/>
<keyword evidence="3" id="KW-0560">Oxidoreductase</keyword>
<dbReference type="PRINTS" id="PR00081">
    <property type="entry name" value="GDHRDH"/>
</dbReference>
<comment type="caution">
    <text evidence="4">The sequence shown here is derived from an EMBL/GenBank/DDBJ whole genome shotgun (WGS) entry which is preliminary data.</text>
</comment>
<dbReference type="Pfam" id="PF13561">
    <property type="entry name" value="adh_short_C2"/>
    <property type="match status" value="1"/>
</dbReference>
<dbReference type="InterPro" id="IPR052178">
    <property type="entry name" value="Sec_Metab_Biosynth_SDR"/>
</dbReference>
<name>A0A2T9ZGD7_9FUNG</name>
<dbReference type="Gene3D" id="3.40.50.720">
    <property type="entry name" value="NAD(P)-binding Rossmann-like Domain"/>
    <property type="match status" value="1"/>
</dbReference>
<accession>A0A2T9ZGD7</accession>
<organism evidence="4 5">
    <name type="scientific">Smittium megazygosporum</name>
    <dbReference type="NCBI Taxonomy" id="133381"/>
    <lineage>
        <taxon>Eukaryota</taxon>
        <taxon>Fungi</taxon>
        <taxon>Fungi incertae sedis</taxon>
        <taxon>Zoopagomycota</taxon>
        <taxon>Kickxellomycotina</taxon>
        <taxon>Harpellomycetes</taxon>
        <taxon>Harpellales</taxon>
        <taxon>Legeriomycetaceae</taxon>
        <taxon>Smittium</taxon>
    </lineage>
</organism>
<dbReference type="PROSITE" id="PS00061">
    <property type="entry name" value="ADH_SHORT"/>
    <property type="match status" value="1"/>
</dbReference>
<sequence>MNVSDLFSVKNKTVLVTGGSSGIGLMLATGFVENGARVYVCSIMADDCDRIAEELTSRGPGECISLPADLLKMSDIEKLVETIKNREPDGLDVLINNAGIMTVAPIDSYTEADFDNVLNLNLKSVFFVSQKFIPLLEKKGTASDPSRIINTGSVSGIAYQENVFAYSASKAGLHHLSKSMAVSLGPRHITVNCIAPGIFPSLITKEFLERDGENIAKLSLMGRIGRPNDIVGACIYLASKAGSYITGTILVVDGGLSITT</sequence>
<dbReference type="PANTHER" id="PTHR43618">
    <property type="entry name" value="7-ALPHA-HYDROXYSTEROID DEHYDROGENASE"/>
    <property type="match status" value="1"/>
</dbReference>
<dbReference type="EMBL" id="MBFS01000206">
    <property type="protein sequence ID" value="PVV03665.1"/>
    <property type="molecule type" value="Genomic_DNA"/>
</dbReference>
<evidence type="ECO:0008006" key="6">
    <source>
        <dbReference type="Google" id="ProtNLM"/>
    </source>
</evidence>
<reference evidence="4 5" key="1">
    <citation type="journal article" date="2018" name="MBio">
        <title>Comparative Genomics Reveals the Core Gene Toolbox for the Fungus-Insect Symbiosis.</title>
        <authorList>
            <person name="Wang Y."/>
            <person name="Stata M."/>
            <person name="Wang W."/>
            <person name="Stajich J.E."/>
            <person name="White M.M."/>
            <person name="Moncalvo J.M."/>
        </authorList>
    </citation>
    <scope>NUCLEOTIDE SEQUENCE [LARGE SCALE GENOMIC DNA]</scope>
    <source>
        <strain evidence="4 5">SC-DP-2</strain>
    </source>
</reference>
<dbReference type="FunFam" id="3.40.50.720:FF:000084">
    <property type="entry name" value="Short-chain dehydrogenase reductase"/>
    <property type="match status" value="1"/>
</dbReference>
<dbReference type="InterPro" id="IPR036291">
    <property type="entry name" value="NAD(P)-bd_dom_sf"/>
</dbReference>
<evidence type="ECO:0000313" key="5">
    <source>
        <dbReference type="Proteomes" id="UP000245609"/>
    </source>
</evidence>
<evidence type="ECO:0000256" key="2">
    <source>
        <dbReference type="ARBA" id="ARBA00022857"/>
    </source>
</evidence>
<dbReference type="InterPro" id="IPR020904">
    <property type="entry name" value="Sc_DH/Rdtase_CS"/>
</dbReference>
<evidence type="ECO:0000313" key="4">
    <source>
        <dbReference type="EMBL" id="PVV03665.1"/>
    </source>
</evidence>
<evidence type="ECO:0000256" key="3">
    <source>
        <dbReference type="ARBA" id="ARBA00023002"/>
    </source>
</evidence>
<dbReference type="InterPro" id="IPR002347">
    <property type="entry name" value="SDR_fam"/>
</dbReference>
<dbReference type="PANTHER" id="PTHR43618:SF8">
    <property type="entry name" value="7ALPHA-HYDROXYSTEROID DEHYDROGENASE"/>
    <property type="match status" value="1"/>
</dbReference>
<proteinExistence type="inferred from homology"/>